<dbReference type="Gene3D" id="2.40.50.90">
    <property type="match status" value="1"/>
</dbReference>
<dbReference type="Proteomes" id="UP001290462">
    <property type="component" value="Unassembled WGS sequence"/>
</dbReference>
<dbReference type="PANTHER" id="PTHR12302:SF3">
    <property type="entry name" value="SERINE_THREONINE-PROTEIN KINASE 31"/>
    <property type="match status" value="1"/>
</dbReference>
<dbReference type="AlphaFoldDB" id="A0AAW9KAF5"/>
<keyword evidence="1" id="KW-0540">Nuclease</keyword>
<evidence type="ECO:0000259" key="4">
    <source>
        <dbReference type="PROSITE" id="PS50830"/>
    </source>
</evidence>
<evidence type="ECO:0000313" key="5">
    <source>
        <dbReference type="EMBL" id="MDZ5760577.1"/>
    </source>
</evidence>
<dbReference type="PANTHER" id="PTHR12302">
    <property type="entry name" value="EBNA2 BINDING PROTEIN P100"/>
    <property type="match status" value="1"/>
</dbReference>
<feature type="domain" description="TNase-like" evidence="4">
    <location>
        <begin position="57"/>
        <end position="181"/>
    </location>
</feature>
<organism evidence="5 6">
    <name type="scientific">Carnobacterium maltaromaticum</name>
    <name type="common">Carnobacterium piscicola</name>
    <dbReference type="NCBI Taxonomy" id="2751"/>
    <lineage>
        <taxon>Bacteria</taxon>
        <taxon>Bacillati</taxon>
        <taxon>Bacillota</taxon>
        <taxon>Bacilli</taxon>
        <taxon>Lactobacillales</taxon>
        <taxon>Carnobacteriaceae</taxon>
        <taxon>Carnobacterium</taxon>
    </lineage>
</organism>
<gene>
    <name evidence="5" type="ORF">RAK27_18210</name>
</gene>
<dbReference type="GO" id="GO:0016787">
    <property type="term" value="F:hydrolase activity"/>
    <property type="evidence" value="ECO:0007669"/>
    <property type="project" value="UniProtKB-KW"/>
</dbReference>
<evidence type="ECO:0000256" key="3">
    <source>
        <dbReference type="ARBA" id="ARBA00022801"/>
    </source>
</evidence>
<dbReference type="InterPro" id="IPR035437">
    <property type="entry name" value="SNase_OB-fold_sf"/>
</dbReference>
<dbReference type="EMBL" id="JAVBVO010000024">
    <property type="protein sequence ID" value="MDZ5760577.1"/>
    <property type="molecule type" value="Genomic_DNA"/>
</dbReference>
<sequence length="192" mass="21530">MVLSGCSNVTIKSDGIEKNSNDSSTSQEVVRIDKFTGGNFSVLPKNTRIVVDYFKKIDGDTARFKLNGYDFKTRFLLIDTPETVKRGVEPQPFGKEASERTNELLLHAATIEIEFDNGDKTDKYQRALCYVYVDNVLIQNILVSEGLARVAYVNSPNDSKLAEIKGYELIAKDAKLGIWSIANYVTERGFQE</sequence>
<reference evidence="5" key="1">
    <citation type="submission" date="2023-08" db="EMBL/GenBank/DDBJ databases">
        <title>Genomic characterization of piscicolin 126 produced by Carnobacterium maltaromaticum CM22 strain isolated from salmon (Salmo salar).</title>
        <authorList>
            <person name="Gonzalez-Gragera E."/>
            <person name="Garcia-Lopez J.D."/>
            <person name="Teso-Perez C."/>
            <person name="Gimenez-Hernandez I."/>
            <person name="Peralta-Sanchez J.M."/>
            <person name="Valdivia E."/>
            <person name="Montalban-Lopez M."/>
            <person name="Martin-Platero A.M."/>
            <person name="Banos A."/>
            <person name="Martinez-Bueno M."/>
        </authorList>
    </citation>
    <scope>NUCLEOTIDE SEQUENCE</scope>
    <source>
        <strain evidence="5">CM22</strain>
    </source>
</reference>
<dbReference type="SUPFAM" id="SSF50199">
    <property type="entry name" value="Staphylococcal nuclease"/>
    <property type="match status" value="1"/>
</dbReference>
<evidence type="ECO:0000313" key="6">
    <source>
        <dbReference type="Proteomes" id="UP001290462"/>
    </source>
</evidence>
<dbReference type="GO" id="GO:0004519">
    <property type="term" value="F:endonuclease activity"/>
    <property type="evidence" value="ECO:0007669"/>
    <property type="project" value="UniProtKB-KW"/>
</dbReference>
<accession>A0AAW9KAF5</accession>
<dbReference type="SMART" id="SM00318">
    <property type="entry name" value="SNc"/>
    <property type="match status" value="1"/>
</dbReference>
<dbReference type="Pfam" id="PF00565">
    <property type="entry name" value="SNase"/>
    <property type="match status" value="1"/>
</dbReference>
<keyword evidence="2" id="KW-0255">Endonuclease</keyword>
<name>A0AAW9KAF5_CARML</name>
<dbReference type="PROSITE" id="PS50830">
    <property type="entry name" value="TNASE_3"/>
    <property type="match status" value="1"/>
</dbReference>
<dbReference type="InterPro" id="IPR016071">
    <property type="entry name" value="Staphylococal_nuclease_OB-fold"/>
</dbReference>
<keyword evidence="3" id="KW-0378">Hydrolase</keyword>
<comment type="caution">
    <text evidence="5">The sequence shown here is derived from an EMBL/GenBank/DDBJ whole genome shotgun (WGS) entry which is preliminary data.</text>
</comment>
<proteinExistence type="predicted"/>
<evidence type="ECO:0000256" key="2">
    <source>
        <dbReference type="ARBA" id="ARBA00022759"/>
    </source>
</evidence>
<evidence type="ECO:0000256" key="1">
    <source>
        <dbReference type="ARBA" id="ARBA00022722"/>
    </source>
</evidence>
<protein>
    <submittedName>
        <fullName evidence="5">Thermonuclease family protein</fullName>
    </submittedName>
</protein>